<dbReference type="SUPFAM" id="SSF160904">
    <property type="entry name" value="Jann2411-like"/>
    <property type="match status" value="1"/>
</dbReference>
<dbReference type="Proteomes" id="UP001352223">
    <property type="component" value="Unassembled WGS sequence"/>
</dbReference>
<dbReference type="RefSeq" id="WP_324767366.1">
    <property type="nucleotide sequence ID" value="NZ_JAOZYB010000045.1"/>
</dbReference>
<dbReference type="EMBL" id="JAOZYB010000045">
    <property type="protein sequence ID" value="MEB3960308.1"/>
    <property type="molecule type" value="Genomic_DNA"/>
</dbReference>
<sequence length="93" mass="9727">MAAVLTGPSHPPLHELRFDSGRLCLDLVATAHPDERLASTDRLCAWLVGAGLVPDAAALPACTAAWLAAFRELRGHIGRLVRGELAGRPAPAA</sequence>
<evidence type="ECO:0000313" key="1">
    <source>
        <dbReference type="EMBL" id="MEB3960308.1"/>
    </source>
</evidence>
<dbReference type="InterPro" id="IPR023286">
    <property type="entry name" value="ABATE_dom_sf"/>
</dbReference>
<dbReference type="InterPro" id="IPR010852">
    <property type="entry name" value="ABATE"/>
</dbReference>
<name>A0ABU6C6G4_9ACTN</name>
<reference evidence="1 2" key="1">
    <citation type="submission" date="2022-10" db="EMBL/GenBank/DDBJ databases">
        <authorList>
            <person name="Xie J."/>
            <person name="Shen N."/>
        </authorList>
    </citation>
    <scope>NUCLEOTIDE SEQUENCE [LARGE SCALE GENOMIC DNA]</scope>
    <source>
        <strain evidence="1 2">DSM 41681</strain>
    </source>
</reference>
<keyword evidence="2" id="KW-1185">Reference proteome</keyword>
<protein>
    <submittedName>
        <fullName evidence="1">ABATE domain-containing protein</fullName>
    </submittedName>
</protein>
<accession>A0ABU6C6G4</accession>
<gene>
    <name evidence="1" type="ORF">OKJ48_08595</name>
</gene>
<evidence type="ECO:0000313" key="2">
    <source>
        <dbReference type="Proteomes" id="UP001352223"/>
    </source>
</evidence>
<dbReference type="Pfam" id="PF07336">
    <property type="entry name" value="ABATE"/>
    <property type="match status" value="1"/>
</dbReference>
<proteinExistence type="predicted"/>
<feature type="non-terminal residue" evidence="1">
    <location>
        <position position="93"/>
    </location>
</feature>
<organism evidence="1 2">
    <name type="scientific">Streptomyces kunmingensis</name>
    <dbReference type="NCBI Taxonomy" id="68225"/>
    <lineage>
        <taxon>Bacteria</taxon>
        <taxon>Bacillati</taxon>
        <taxon>Actinomycetota</taxon>
        <taxon>Actinomycetes</taxon>
        <taxon>Kitasatosporales</taxon>
        <taxon>Streptomycetaceae</taxon>
        <taxon>Streptomyces</taxon>
    </lineage>
</organism>
<comment type="caution">
    <text evidence="1">The sequence shown here is derived from an EMBL/GenBank/DDBJ whole genome shotgun (WGS) entry which is preliminary data.</text>
</comment>
<dbReference type="Gene3D" id="1.10.3300.10">
    <property type="entry name" value="Jann2411-like domain"/>
    <property type="match status" value="1"/>
</dbReference>